<organism evidence="3 4">
    <name type="scientific">Moraxella pluranimalium</name>
    <dbReference type="NCBI Taxonomy" id="470453"/>
    <lineage>
        <taxon>Bacteria</taxon>
        <taxon>Pseudomonadati</taxon>
        <taxon>Pseudomonadota</taxon>
        <taxon>Gammaproteobacteria</taxon>
        <taxon>Moraxellales</taxon>
        <taxon>Moraxellaceae</taxon>
        <taxon>Moraxella</taxon>
    </lineage>
</organism>
<proteinExistence type="predicted"/>
<dbReference type="OrthoDB" id="9798009at2"/>
<evidence type="ECO:0008006" key="5">
    <source>
        <dbReference type="Google" id="ProtNLM"/>
    </source>
</evidence>
<evidence type="ECO:0000256" key="1">
    <source>
        <dbReference type="SAM" id="Coils"/>
    </source>
</evidence>
<accession>A0A1T0CLX6</accession>
<gene>
    <name evidence="3" type="ORF">B0680_07220</name>
</gene>
<evidence type="ECO:0000313" key="4">
    <source>
        <dbReference type="Proteomes" id="UP000189800"/>
    </source>
</evidence>
<dbReference type="SUPFAM" id="SSF58104">
    <property type="entry name" value="Methyl-accepting chemotaxis protein (MCP) signaling domain"/>
    <property type="match status" value="1"/>
</dbReference>
<dbReference type="Proteomes" id="UP000189800">
    <property type="component" value="Unassembled WGS sequence"/>
</dbReference>
<feature type="transmembrane region" description="Helical" evidence="2">
    <location>
        <begin position="79"/>
        <end position="100"/>
    </location>
</feature>
<protein>
    <recommendedName>
        <fullName evidence="5">MotA/TolQ/ExbB proton channel domain-containing protein</fullName>
    </recommendedName>
</protein>
<dbReference type="STRING" id="470453.B0680_07220"/>
<dbReference type="RefSeq" id="WP_078254428.1">
    <property type="nucleotide sequence ID" value="NZ_MUYU01000017.1"/>
</dbReference>
<dbReference type="EMBL" id="MUYU01000017">
    <property type="protein sequence ID" value="OOS23358.1"/>
    <property type="molecule type" value="Genomic_DNA"/>
</dbReference>
<name>A0A1T0CLX6_9GAMM</name>
<keyword evidence="2" id="KW-1133">Transmembrane helix</keyword>
<reference evidence="3 4" key="1">
    <citation type="submission" date="2017-02" db="EMBL/GenBank/DDBJ databases">
        <title>Draft genome sequence of Moraxella pluranimalium CCUG 54913T type strain.</title>
        <authorList>
            <person name="Salva-Serra F."/>
            <person name="Engstrom-Jakobsson H."/>
            <person name="Thorell K."/>
            <person name="Jaen-Luchoro D."/>
            <person name="Gonzales-Siles L."/>
            <person name="Karlsson R."/>
            <person name="Yazdan S."/>
            <person name="Boulund F."/>
            <person name="Johnning A."/>
            <person name="Engstrand L."/>
            <person name="Kristiansson E."/>
            <person name="Moore E."/>
        </authorList>
    </citation>
    <scope>NUCLEOTIDE SEQUENCE [LARGE SCALE GENOMIC DNA]</scope>
    <source>
        <strain evidence="3 4">CCUG 54913</strain>
    </source>
</reference>
<keyword evidence="4" id="KW-1185">Reference proteome</keyword>
<sequence>MLFYGLTVETLFFIILILGAAIYFYSQVGKNGKIASQAPTILTTFGIFATFFAIAWGLLNFDTANIQEGIPALLGSLKTAFWASVFGIAGALVIKIRLLFLKEELDYDEDFNRSLLSFNQKLLEEISLLRQENNAHLEILADAQKEALEKLAKSSSEELVKALSDVVRDFNTKINEQFGDNFKQLNTAVGGLLEWQERYKSYIEESENALNSIMQAMQQTVTEVVGLANASEKIHEDYQSVLEMAEDFADIANNLEEILSNLDQQRNAIQLQLTQLATIVSRASDDLPQIQTQILGIATTMRNSADEFNRHVSDLTTRVSSQSDALVSGLEKALTESLTGLGGNLSAMTEKFASDYQKTANALQAIERKTQQLRGGD</sequence>
<evidence type="ECO:0000256" key="2">
    <source>
        <dbReference type="SAM" id="Phobius"/>
    </source>
</evidence>
<dbReference type="AlphaFoldDB" id="A0A1T0CLX6"/>
<keyword evidence="1" id="KW-0175">Coiled coil</keyword>
<comment type="caution">
    <text evidence="3">The sequence shown here is derived from an EMBL/GenBank/DDBJ whole genome shotgun (WGS) entry which is preliminary data.</text>
</comment>
<keyword evidence="2" id="KW-0472">Membrane</keyword>
<feature type="transmembrane region" description="Helical" evidence="2">
    <location>
        <begin position="6"/>
        <end position="26"/>
    </location>
</feature>
<keyword evidence="2" id="KW-0812">Transmembrane</keyword>
<feature type="coiled-coil region" evidence="1">
    <location>
        <begin position="119"/>
        <end position="146"/>
    </location>
</feature>
<evidence type="ECO:0000313" key="3">
    <source>
        <dbReference type="EMBL" id="OOS23358.1"/>
    </source>
</evidence>
<feature type="transmembrane region" description="Helical" evidence="2">
    <location>
        <begin position="38"/>
        <end position="59"/>
    </location>
</feature>
<feature type="coiled-coil region" evidence="1">
    <location>
        <begin position="203"/>
        <end position="272"/>
    </location>
</feature>